<dbReference type="Gene3D" id="3.90.550.10">
    <property type="entry name" value="Spore Coat Polysaccharide Biosynthesis Protein SpsA, Chain A"/>
    <property type="match status" value="1"/>
</dbReference>
<evidence type="ECO:0000313" key="3">
    <source>
        <dbReference type="EMBL" id="MCX4147210.1"/>
    </source>
</evidence>
<evidence type="ECO:0000313" key="4">
    <source>
        <dbReference type="EMBL" id="MDQ6409033.1"/>
    </source>
</evidence>
<organism evidence="2 5">
    <name type="scientific">Paraburkholderia madseniana</name>
    <dbReference type="NCBI Taxonomy" id="2599607"/>
    <lineage>
        <taxon>Bacteria</taxon>
        <taxon>Pseudomonadati</taxon>
        <taxon>Pseudomonadota</taxon>
        <taxon>Betaproteobacteria</taxon>
        <taxon>Burkholderiales</taxon>
        <taxon>Burkholderiaceae</taxon>
        <taxon>Paraburkholderia</taxon>
    </lineage>
</organism>
<dbReference type="InterPro" id="IPR001173">
    <property type="entry name" value="Glyco_trans_2-like"/>
</dbReference>
<name>A0A6N6WRY2_9BURK</name>
<evidence type="ECO:0000259" key="1">
    <source>
        <dbReference type="Pfam" id="PF00535"/>
    </source>
</evidence>
<dbReference type="Proteomes" id="UP001209412">
    <property type="component" value="Unassembled WGS sequence"/>
</dbReference>
<keyword evidence="6" id="KW-1185">Reference proteome</keyword>
<keyword evidence="2" id="KW-0808">Transferase</keyword>
<dbReference type="SUPFAM" id="SSF53448">
    <property type="entry name" value="Nucleotide-diphospho-sugar transferases"/>
    <property type="match status" value="1"/>
</dbReference>
<reference evidence="4" key="2">
    <citation type="submission" date="2022-06" db="EMBL/GenBank/DDBJ databases">
        <title>PHB producers.</title>
        <authorList>
            <person name="Besaury L."/>
        </authorList>
    </citation>
    <scope>NUCLEOTIDE SEQUENCE</scope>
    <source>
        <strain evidence="3 6">SEWS6</strain>
    </source>
</reference>
<dbReference type="InterPro" id="IPR029044">
    <property type="entry name" value="Nucleotide-diphossugar_trans"/>
</dbReference>
<evidence type="ECO:0000313" key="2">
    <source>
        <dbReference type="EMBL" id="KAE8761700.1"/>
    </source>
</evidence>
<reference evidence="2 5" key="1">
    <citation type="journal article" date="2020" name="Int. J. Syst. Evol. Microbiol.">
        <title>Paraburkholderia madseniana sp. nov., a phenolic acid-degrading bacterium isolated from acidic forest soil.</title>
        <authorList>
            <person name="Wilhelm R.C."/>
            <person name="Murphy S.J.L."/>
            <person name="Feriancek N.M."/>
            <person name="Karasz D.C."/>
            <person name="DeRito C.M."/>
            <person name="Newman J.D."/>
            <person name="Buckley D.H."/>
        </authorList>
    </citation>
    <scope>NUCLEOTIDE SEQUENCE [LARGE SCALE GENOMIC DNA]</scope>
    <source>
        <strain evidence="2 5">RP11</strain>
    </source>
</reference>
<dbReference type="Pfam" id="PF00535">
    <property type="entry name" value="Glycos_transf_2"/>
    <property type="match status" value="1"/>
</dbReference>
<feature type="domain" description="Glycosyltransferase 2-like" evidence="1">
    <location>
        <begin position="21"/>
        <end position="188"/>
    </location>
</feature>
<dbReference type="RefSeq" id="WP_154558118.1">
    <property type="nucleotide sequence ID" value="NZ_JAMXWF010000013.1"/>
</dbReference>
<sequence>MLNFELRPAWTSAASAAPTISVVVPLYNHAPYIEAALGSVLSQTSAADEIILIDDGSSDNGFELAQQVLSNVPHAKTFRQENAGAHTTINRGIELSSGDYIAVLNSDDLFAPAKLECCRVILRERRDVGLIAGNLGIIDGNGVRLQSGFAIDWLDRARRFLHETKLPQLALLNENFVATTSNMVFARELWRAAGGFQSLRYCHDLDFLMFACANSSVYLDLEEEHIAYRVHPNNTIWEDQSKVRVEVAAVIAQALCAAGPRLFSADLDEQDLAAFLRVLRNRRLTELVSYFQTVFPAFANRAAFYAHVADSSRVAAFQAALAGGGH</sequence>
<evidence type="ECO:0000313" key="6">
    <source>
        <dbReference type="Proteomes" id="UP001209412"/>
    </source>
</evidence>
<proteinExistence type="predicted"/>
<keyword evidence="3" id="KW-0328">Glycosyltransferase</keyword>
<dbReference type="GO" id="GO:0016758">
    <property type="term" value="F:hexosyltransferase activity"/>
    <property type="evidence" value="ECO:0007669"/>
    <property type="project" value="UniProtKB-ARBA"/>
</dbReference>
<dbReference type="OrthoDB" id="9802649at2"/>
<dbReference type="EMBL" id="JAMXWF010000013">
    <property type="protein sequence ID" value="MDQ6409033.1"/>
    <property type="molecule type" value="Genomic_DNA"/>
</dbReference>
<gene>
    <name evidence="2" type="ORF">FSO04_02045</name>
    <name evidence="4" type="ORF">NIE36_17715</name>
    <name evidence="3" type="ORF">OSB80_17770</name>
</gene>
<evidence type="ECO:0000313" key="5">
    <source>
        <dbReference type="Proteomes" id="UP000463700"/>
    </source>
</evidence>
<dbReference type="Proteomes" id="UP001242288">
    <property type="component" value="Unassembled WGS sequence"/>
</dbReference>
<protein>
    <submittedName>
        <fullName evidence="2">Glycosyltransferase</fullName>
        <ecNumber evidence="3">2.4.-.-</ecNumber>
    </submittedName>
</protein>
<dbReference type="EMBL" id="VOSW01000002">
    <property type="protein sequence ID" value="KAE8761700.1"/>
    <property type="molecule type" value="Genomic_DNA"/>
</dbReference>
<dbReference type="PANTHER" id="PTHR22916">
    <property type="entry name" value="GLYCOSYLTRANSFERASE"/>
    <property type="match status" value="1"/>
</dbReference>
<dbReference type="AlphaFoldDB" id="A0A6N6WRY2"/>
<dbReference type="EC" id="2.4.-.-" evidence="3"/>
<comment type="caution">
    <text evidence="2">The sequence shown here is derived from an EMBL/GenBank/DDBJ whole genome shotgun (WGS) entry which is preliminary data.</text>
</comment>
<dbReference type="EMBL" id="JAPKHW010000013">
    <property type="protein sequence ID" value="MCX4147210.1"/>
    <property type="molecule type" value="Genomic_DNA"/>
</dbReference>
<accession>A0A6N6WRY2</accession>
<dbReference type="Proteomes" id="UP000463700">
    <property type="component" value="Unassembled WGS sequence"/>
</dbReference>